<accession>A0A381T429</accession>
<dbReference type="InterPro" id="IPR050425">
    <property type="entry name" value="NAD(P)_dehydrat-like"/>
</dbReference>
<feature type="domain" description="NAD-dependent epimerase/dehydratase" evidence="3">
    <location>
        <begin position="2"/>
        <end position="186"/>
    </location>
</feature>
<organism evidence="4">
    <name type="scientific">marine metagenome</name>
    <dbReference type="NCBI Taxonomy" id="408172"/>
    <lineage>
        <taxon>unclassified sequences</taxon>
        <taxon>metagenomes</taxon>
        <taxon>ecological metagenomes</taxon>
    </lineage>
</organism>
<dbReference type="PANTHER" id="PTHR10366">
    <property type="entry name" value="NAD DEPENDENT EPIMERASE/DEHYDRATASE"/>
    <property type="match status" value="1"/>
</dbReference>
<evidence type="ECO:0000256" key="2">
    <source>
        <dbReference type="ARBA" id="ARBA00023445"/>
    </source>
</evidence>
<evidence type="ECO:0000256" key="1">
    <source>
        <dbReference type="ARBA" id="ARBA00023002"/>
    </source>
</evidence>
<dbReference type="InterPro" id="IPR036291">
    <property type="entry name" value="NAD(P)-bd_dom_sf"/>
</dbReference>
<dbReference type="Gene3D" id="3.40.50.720">
    <property type="entry name" value="NAD(P)-binding Rossmann-like Domain"/>
    <property type="match status" value="1"/>
</dbReference>
<proteinExistence type="inferred from homology"/>
<dbReference type="PANTHER" id="PTHR10366:SF564">
    <property type="entry name" value="STEROL-4-ALPHA-CARBOXYLATE 3-DEHYDROGENASE, DECARBOXYLATING"/>
    <property type="match status" value="1"/>
</dbReference>
<reference evidence="4" key="1">
    <citation type="submission" date="2018-05" db="EMBL/GenBank/DDBJ databases">
        <authorList>
            <person name="Lanie J.A."/>
            <person name="Ng W.-L."/>
            <person name="Kazmierczak K.M."/>
            <person name="Andrzejewski T.M."/>
            <person name="Davidsen T.M."/>
            <person name="Wayne K.J."/>
            <person name="Tettelin H."/>
            <person name="Glass J.I."/>
            <person name="Rusch D."/>
            <person name="Podicherti R."/>
            <person name="Tsui H.-C.T."/>
            <person name="Winkler M.E."/>
        </authorList>
    </citation>
    <scope>NUCLEOTIDE SEQUENCE</scope>
</reference>
<dbReference type="InterPro" id="IPR001509">
    <property type="entry name" value="Epimerase_deHydtase"/>
</dbReference>
<protein>
    <recommendedName>
        <fullName evidence="3">NAD-dependent epimerase/dehydratase domain-containing protein</fullName>
    </recommendedName>
</protein>
<sequence>MLEKGITVYAAIRDVDDENKRQHLDKIANESNGDIKYFEADLLEPGSYKEAMEDCELVFHTASPFFLDSKDAQKELIDPAFEGTRNVLDSVNKTPSVKRVVLTSSVAAIYGDTIDSKNVPDGIFDESVWNTSSTPTQSEYSYSKTVAEKEAWKICGEQNRWDLVVINPSLVLGPALNPHSDFESKKFMVQMGNGDLKSGVPDIKLGIVDVRNVGEAHLNAGYNPDASGRYIISSDSMDFLTIGKHLLEEFGNKYPIPKRVAPKFLVWLIAPMIGIKRNFVSRNVGYAVHFNNTKSKKELAIDYIPVKDTVIDFFQQFINEKLI</sequence>
<evidence type="ECO:0000313" key="4">
    <source>
        <dbReference type="EMBL" id="SVA10972.1"/>
    </source>
</evidence>
<keyword evidence="1" id="KW-0560">Oxidoreductase</keyword>
<evidence type="ECO:0000259" key="3">
    <source>
        <dbReference type="Pfam" id="PF01370"/>
    </source>
</evidence>
<dbReference type="GO" id="GO:0016616">
    <property type="term" value="F:oxidoreductase activity, acting on the CH-OH group of donors, NAD or NADP as acceptor"/>
    <property type="evidence" value="ECO:0007669"/>
    <property type="project" value="TreeGrafter"/>
</dbReference>
<comment type="similarity">
    <text evidence="2">Belongs to the NAD(P)-dependent epimerase/dehydratase family. Dihydroflavonol-4-reductase subfamily.</text>
</comment>
<dbReference type="AlphaFoldDB" id="A0A381T429"/>
<dbReference type="SUPFAM" id="SSF51735">
    <property type="entry name" value="NAD(P)-binding Rossmann-fold domains"/>
    <property type="match status" value="1"/>
</dbReference>
<name>A0A381T429_9ZZZZ</name>
<dbReference type="Pfam" id="PF01370">
    <property type="entry name" value="Epimerase"/>
    <property type="match status" value="1"/>
</dbReference>
<dbReference type="EMBL" id="UINC01003998">
    <property type="protein sequence ID" value="SVA10972.1"/>
    <property type="molecule type" value="Genomic_DNA"/>
</dbReference>
<gene>
    <name evidence="4" type="ORF">METZ01_LOCUS63826</name>
</gene>
<dbReference type="FunFam" id="3.40.50.720:FF:000085">
    <property type="entry name" value="Dihydroflavonol reductase"/>
    <property type="match status" value="1"/>
</dbReference>